<organism evidence="2 3">
    <name type="scientific">Sphingobium herbicidovorans (strain ATCC 700291 / DSM 11019 / CCUG 56400 / KCTC 2939 / LMG 18315 / NBRC 16415 / MH)</name>
    <name type="common">Sphingomonas herbicidovorans</name>
    <dbReference type="NCBI Taxonomy" id="1219045"/>
    <lineage>
        <taxon>Bacteria</taxon>
        <taxon>Pseudomonadati</taxon>
        <taxon>Pseudomonadota</taxon>
        <taxon>Alphaproteobacteria</taxon>
        <taxon>Sphingomonadales</taxon>
        <taxon>Sphingomonadaceae</taxon>
        <taxon>Sphingobium</taxon>
    </lineage>
</organism>
<dbReference type="Proteomes" id="UP000024284">
    <property type="component" value="Unassembled WGS sequence"/>
</dbReference>
<dbReference type="EMBL" id="JFZA02000012">
    <property type="protein sequence ID" value="KFG90336.1"/>
    <property type="molecule type" value="Genomic_DNA"/>
</dbReference>
<gene>
    <name evidence="2" type="ORF">BV98_001538</name>
</gene>
<evidence type="ECO:0000313" key="2">
    <source>
        <dbReference type="EMBL" id="KFG90336.1"/>
    </source>
</evidence>
<comment type="caution">
    <text evidence="2">The sequence shown here is derived from an EMBL/GenBank/DDBJ whole genome shotgun (WGS) entry which is preliminary data.</text>
</comment>
<proteinExistence type="predicted"/>
<feature type="compositionally biased region" description="Basic residues" evidence="1">
    <location>
        <begin position="1"/>
        <end position="15"/>
    </location>
</feature>
<dbReference type="RefSeq" id="WP_037464368.1">
    <property type="nucleotide sequence ID" value="NZ_BCZD01000005.1"/>
</dbReference>
<protein>
    <submittedName>
        <fullName evidence="2">Uncharacterized protein</fullName>
    </submittedName>
</protein>
<feature type="region of interest" description="Disordered" evidence="1">
    <location>
        <begin position="1"/>
        <end position="20"/>
    </location>
</feature>
<dbReference type="PATRIC" id="fig|1219045.3.peg.1572"/>
<accession>A0A086PAB8</accession>
<name>A0A086PAB8_SPHHM</name>
<evidence type="ECO:0000313" key="3">
    <source>
        <dbReference type="Proteomes" id="UP000024284"/>
    </source>
</evidence>
<sequence length="384" mass="42391">MAAKRGKSANKAKGAKAKDVERKAANRDDLIKDAGGYDWGWPALEMVMANMELSQRLAVGGFSGCGYGIIPDDLPFITLVGSNIRGMKSALALLKEWTTLSGPNAIRLEIAYDGPGYVLAISQQVDLLRWRVSGIDTVRQPLMMVTSHIKRMDSRHWMLDQLADYAAQPVAPLRLIIAEMPESVSRGGGSRGFGFTPDWDNAILLPGIEIYRRPDDRPPHTMARTEAEFEARTKNGPDPGWPPAPEQDPKSVASARERRLAASMPKTLHVLRNTLRGAAFLEQALVLGCARWQVEQAICNIRSADFLAYQPSGARKRLAMIDAVRHRVLEPASMDVDLTVISNDQISAQIGLDTAFLLRRLEPDREIGDAVAERIERIRELGYG</sequence>
<reference evidence="2" key="1">
    <citation type="submission" date="2014-08" db="EMBL/GenBank/DDBJ databases">
        <title>Draft genome sequences of Sphingobium herbicidovorans.</title>
        <authorList>
            <person name="Gan H.M."/>
            <person name="Gan H.Y."/>
            <person name="Savka M.A."/>
        </authorList>
    </citation>
    <scope>NUCLEOTIDE SEQUENCE [LARGE SCALE GENOMIC DNA]</scope>
    <source>
        <strain evidence="2">NBRC 16415</strain>
    </source>
</reference>
<dbReference type="STRING" id="76947.GCA_002080435_01452"/>
<dbReference type="OrthoDB" id="8478614at2"/>
<feature type="region of interest" description="Disordered" evidence="1">
    <location>
        <begin position="231"/>
        <end position="254"/>
    </location>
</feature>
<dbReference type="AlphaFoldDB" id="A0A086PAB8"/>
<keyword evidence="3" id="KW-1185">Reference proteome</keyword>
<evidence type="ECO:0000256" key="1">
    <source>
        <dbReference type="SAM" id="MobiDB-lite"/>
    </source>
</evidence>